<dbReference type="Gene3D" id="2.40.30.170">
    <property type="match status" value="1"/>
</dbReference>
<dbReference type="SUPFAM" id="SSF111369">
    <property type="entry name" value="HlyD-like secretion proteins"/>
    <property type="match status" value="1"/>
</dbReference>
<feature type="domain" description="Multidrug resistance protein MdtA-like barrel-sandwich hybrid" evidence="5">
    <location>
        <begin position="63"/>
        <end position="196"/>
    </location>
</feature>
<comment type="similarity">
    <text evidence="1">Belongs to the membrane fusion protein (MFP) (TC 8.A.1) family.</text>
</comment>
<evidence type="ECO:0000256" key="1">
    <source>
        <dbReference type="ARBA" id="ARBA00009477"/>
    </source>
</evidence>
<dbReference type="EMBL" id="JSYJ01000066">
    <property type="protein sequence ID" value="KHM94213.1"/>
    <property type="molecule type" value="Genomic_DNA"/>
</dbReference>
<keyword evidence="2" id="KW-0175">Coiled coil</keyword>
<dbReference type="NCBIfam" id="TIGR01730">
    <property type="entry name" value="RND_mfp"/>
    <property type="match status" value="1"/>
</dbReference>
<feature type="chain" id="PRO_5042588244" evidence="4">
    <location>
        <begin position="27"/>
        <end position="382"/>
    </location>
</feature>
<evidence type="ECO:0000256" key="4">
    <source>
        <dbReference type="SAM" id="SignalP"/>
    </source>
</evidence>
<feature type="signal peptide" evidence="4">
    <location>
        <begin position="1"/>
        <end position="26"/>
    </location>
</feature>
<dbReference type="GO" id="GO:0015562">
    <property type="term" value="F:efflux transmembrane transporter activity"/>
    <property type="evidence" value="ECO:0007669"/>
    <property type="project" value="TreeGrafter"/>
</dbReference>
<proteinExistence type="inferred from homology"/>
<dbReference type="PANTHER" id="PTHR30469">
    <property type="entry name" value="MULTIDRUG RESISTANCE PROTEIN MDTA"/>
    <property type="match status" value="1"/>
</dbReference>
<dbReference type="GO" id="GO:1990281">
    <property type="term" value="C:efflux pump complex"/>
    <property type="evidence" value="ECO:0007669"/>
    <property type="project" value="TreeGrafter"/>
</dbReference>
<dbReference type="RefSeq" id="WP_039424215.1">
    <property type="nucleotide sequence ID" value="NZ_CP018470.1"/>
</dbReference>
<evidence type="ECO:0000259" key="5">
    <source>
        <dbReference type="Pfam" id="PF25917"/>
    </source>
</evidence>
<evidence type="ECO:0000256" key="3">
    <source>
        <dbReference type="SAM" id="MobiDB-lite"/>
    </source>
</evidence>
<dbReference type="Proteomes" id="UP001430544">
    <property type="component" value="Unassembled WGS sequence"/>
</dbReference>
<reference evidence="7" key="2">
    <citation type="submission" date="2021-11" db="EMBL/GenBank/DDBJ databases">
        <title>Genome resources and taxonomic validation of 89 Xanthomonas strains.</title>
        <authorList>
            <person name="Tambong J.T."/>
        </authorList>
    </citation>
    <scope>NUCLEOTIDE SEQUENCE</scope>
    <source>
        <strain evidence="7">Bv 5-4A</strain>
    </source>
</reference>
<dbReference type="Gene3D" id="2.40.50.100">
    <property type="match status" value="1"/>
</dbReference>
<accession>A0AAJ0N3V0</accession>
<organism evidence="6 8">
    <name type="scientific">Xanthomonas vesicatoria</name>
    <dbReference type="NCBI Taxonomy" id="56460"/>
    <lineage>
        <taxon>Bacteria</taxon>
        <taxon>Pseudomonadati</taxon>
        <taxon>Pseudomonadota</taxon>
        <taxon>Gammaproteobacteria</taxon>
        <taxon>Lysobacterales</taxon>
        <taxon>Lysobacteraceae</taxon>
        <taxon>Xanthomonas</taxon>
    </lineage>
</organism>
<reference evidence="6 8" key="1">
    <citation type="submission" date="2014-11" db="EMBL/GenBank/DDBJ databases">
        <title>Draft Genome Sequences of Xanthomonas vesicatoria Strains from the Balkan Peninsula.</title>
        <authorList>
            <person name="Vancheva T."/>
            <person name="Lefeuvre P."/>
            <person name="Bogatzevska N."/>
            <person name="Moncheva P."/>
            <person name="Koebnik R."/>
        </authorList>
    </citation>
    <scope>NUCLEOTIDE SEQUENCE [LARGE SCALE GENOMIC DNA]</scope>
    <source>
        <strain evidence="6 8">53M</strain>
    </source>
</reference>
<gene>
    <name evidence="7" type="ORF">LN473_21425</name>
    <name evidence="6" type="ORF">OR61_12095</name>
</gene>
<evidence type="ECO:0000313" key="9">
    <source>
        <dbReference type="Proteomes" id="UP001430544"/>
    </source>
</evidence>
<keyword evidence="9" id="KW-1185">Reference proteome</keyword>
<dbReference type="PANTHER" id="PTHR30469:SF18">
    <property type="entry name" value="RESISTANCE-NODULATION-CELL DIVISION (RND) EFFLUX MEMBRANE FUSION PROTEIN-RELATED"/>
    <property type="match status" value="1"/>
</dbReference>
<feature type="coiled-coil region" evidence="2">
    <location>
        <begin position="139"/>
        <end position="166"/>
    </location>
</feature>
<dbReference type="InterPro" id="IPR006143">
    <property type="entry name" value="RND_pump_MFP"/>
</dbReference>
<evidence type="ECO:0000313" key="7">
    <source>
        <dbReference type="EMBL" id="MCC8624486.1"/>
    </source>
</evidence>
<feature type="region of interest" description="Disordered" evidence="3">
    <location>
        <begin position="362"/>
        <end position="382"/>
    </location>
</feature>
<sequence>MLRRRLVTSTILCVLPLALIACGGKAQPDPRTATPLVRVATVGEAGRAARSFSGTVAARVQSDLGFRVAGKVSERLVDAGQRVKRGQALLRIDPVDLQLAARAQQDAVAAARARAQQTADDEARYRDLRGTGAISASAYDQIKAAADAAKAQLSAAQAQADVARNANRYTDLLADADGVVMETLVEPGQVVAAGQSVVRLAHAGAREAVIQLPETLRPPVGSVAQATLFGNAAVSVPATLRQLSESADRLTRTFEARYVLDGALAQAPLGTTVSVRVPGATAPGTQAGLQVPLAALFDAGKGPGVWVIAGNPAKVRWRPVTVLGLDDDHANVAGTLARGERIVALGAHLLREGEQVRIAGASAAGSTATTAGNTATAAGAQP</sequence>
<dbReference type="InterPro" id="IPR058625">
    <property type="entry name" value="MdtA-like_BSH"/>
</dbReference>
<dbReference type="AlphaFoldDB" id="A0AAJ0N3V0"/>
<dbReference type="EMBL" id="JAJIUN010000094">
    <property type="protein sequence ID" value="MCC8624486.1"/>
    <property type="molecule type" value="Genomic_DNA"/>
</dbReference>
<evidence type="ECO:0000256" key="2">
    <source>
        <dbReference type="SAM" id="Coils"/>
    </source>
</evidence>
<dbReference type="PROSITE" id="PS51257">
    <property type="entry name" value="PROKAR_LIPOPROTEIN"/>
    <property type="match status" value="1"/>
</dbReference>
<dbReference type="Proteomes" id="UP000030969">
    <property type="component" value="Unassembled WGS sequence"/>
</dbReference>
<evidence type="ECO:0000313" key="6">
    <source>
        <dbReference type="EMBL" id="KHM94213.1"/>
    </source>
</evidence>
<dbReference type="Gene3D" id="1.10.287.470">
    <property type="entry name" value="Helix hairpin bin"/>
    <property type="match status" value="1"/>
</dbReference>
<dbReference type="Gene3D" id="2.40.420.20">
    <property type="match status" value="1"/>
</dbReference>
<comment type="caution">
    <text evidence="6">The sequence shown here is derived from an EMBL/GenBank/DDBJ whole genome shotgun (WGS) entry which is preliminary data.</text>
</comment>
<dbReference type="Pfam" id="PF25917">
    <property type="entry name" value="BSH_RND"/>
    <property type="match status" value="1"/>
</dbReference>
<keyword evidence="4" id="KW-0732">Signal</keyword>
<protein>
    <submittedName>
        <fullName evidence="7">Efflux RND transporter periplasmic adaptor subunit</fullName>
    </submittedName>
    <submittedName>
        <fullName evidence="6">Hemolysin secretion protein D</fullName>
    </submittedName>
</protein>
<evidence type="ECO:0000313" key="8">
    <source>
        <dbReference type="Proteomes" id="UP000030969"/>
    </source>
</evidence>
<name>A0AAJ0N3V0_9XANT</name>